<reference evidence="2 3" key="1">
    <citation type="submission" date="2016-04" db="EMBL/GenBank/DDBJ databases">
        <title>Genome sequence of Clostridium magnum DSM 2767.</title>
        <authorList>
            <person name="Poehlein A."/>
            <person name="Uhlig R."/>
            <person name="Fischer R."/>
            <person name="Bahl H."/>
            <person name="Daniel R."/>
        </authorList>
    </citation>
    <scope>NUCLEOTIDE SEQUENCE [LARGE SCALE GENOMIC DNA]</scope>
    <source>
        <strain evidence="2 3">DSM 2767</strain>
    </source>
</reference>
<name>A0A162TSJ3_9CLOT</name>
<dbReference type="STRING" id="1121326.CLMAG_28210"/>
<dbReference type="RefSeq" id="WP_066622944.1">
    <property type="nucleotide sequence ID" value="NZ_FQXL01000066.1"/>
</dbReference>
<protein>
    <submittedName>
        <fullName evidence="2">Uncharacterized protein</fullName>
    </submittedName>
</protein>
<dbReference type="AlphaFoldDB" id="A0A162TSJ3"/>
<comment type="caution">
    <text evidence="2">The sequence shown here is derived from an EMBL/GenBank/DDBJ whole genome shotgun (WGS) entry which is preliminary data.</text>
</comment>
<dbReference type="Proteomes" id="UP000076603">
    <property type="component" value="Unassembled WGS sequence"/>
</dbReference>
<dbReference type="EMBL" id="LWAE01000020">
    <property type="protein sequence ID" value="KZL88390.1"/>
    <property type="molecule type" value="Genomic_DNA"/>
</dbReference>
<evidence type="ECO:0000313" key="2">
    <source>
        <dbReference type="EMBL" id="KZL93007.1"/>
    </source>
</evidence>
<organism evidence="2 3">
    <name type="scientific">Clostridium magnum DSM 2767</name>
    <dbReference type="NCBI Taxonomy" id="1121326"/>
    <lineage>
        <taxon>Bacteria</taxon>
        <taxon>Bacillati</taxon>
        <taxon>Bacillota</taxon>
        <taxon>Clostridia</taxon>
        <taxon>Eubacteriales</taxon>
        <taxon>Clostridiaceae</taxon>
        <taxon>Clostridium</taxon>
    </lineage>
</organism>
<dbReference type="EMBL" id="LWAE01000002">
    <property type="protein sequence ID" value="KZL93007.1"/>
    <property type="molecule type" value="Genomic_DNA"/>
</dbReference>
<proteinExistence type="predicted"/>
<evidence type="ECO:0000313" key="3">
    <source>
        <dbReference type="Proteomes" id="UP000076603"/>
    </source>
</evidence>
<evidence type="ECO:0000313" key="1">
    <source>
        <dbReference type="EMBL" id="KZL88390.1"/>
    </source>
</evidence>
<gene>
    <name evidence="2" type="ORF">CLMAG_28210</name>
    <name evidence="1" type="ORF">CLMAG_63170</name>
</gene>
<keyword evidence="3" id="KW-1185">Reference proteome</keyword>
<sequence length="127" mass="14676">MRNLLGELQQKFEFACSTSGGNYRVCVDVSGIGFLISGDCIMFCTIDNKILSCKEIIKLYETEEGMEQLEDADNLTLFAEWDNSVRTLKFYSCYFKDKSIYDSLFRHYKKAENILGTTYMAKEYSVE</sequence>
<accession>A0A162TSJ3</accession>
<dbReference type="PATRIC" id="fig|1121326.3.peg.2835"/>